<reference evidence="1 2" key="1">
    <citation type="submission" date="2016-02" db="EMBL/GenBank/DDBJ databases">
        <title>Complete genome sequence of Halocynthiibacter arcticus PAMC 20958t from arctic marine sediment.</title>
        <authorList>
            <person name="Lee Y.M."/>
            <person name="Baek K."/>
            <person name="Lee H.K."/>
            <person name="Shin S.C."/>
        </authorList>
    </citation>
    <scope>NUCLEOTIDE SEQUENCE [LARGE SCALE GENOMIC DNA]</scope>
    <source>
        <strain evidence="1">PAMC 20958</strain>
    </source>
</reference>
<dbReference type="Proteomes" id="UP000070371">
    <property type="component" value="Chromosome"/>
</dbReference>
<dbReference type="EMBL" id="CP014327">
    <property type="protein sequence ID" value="AML50165.1"/>
    <property type="molecule type" value="Genomic_DNA"/>
</dbReference>
<organism evidence="1 2">
    <name type="scientific">Falsihalocynthiibacter arcticus</name>
    <dbReference type="NCBI Taxonomy" id="1579316"/>
    <lineage>
        <taxon>Bacteria</taxon>
        <taxon>Pseudomonadati</taxon>
        <taxon>Pseudomonadota</taxon>
        <taxon>Alphaproteobacteria</taxon>
        <taxon>Rhodobacterales</taxon>
        <taxon>Roseobacteraceae</taxon>
        <taxon>Falsihalocynthiibacter</taxon>
    </lineage>
</organism>
<sequence length="124" mass="14397">MKSIRKECLKAVLTFPTLASQFTRTTNAFGFLTSFLLRGFLEMLLELHFTKNTLTLKFLFQRTKSLIDVVITNRYLHVVFTTFLSLKFAKNCRTWSFSKQRAKCLLGTLLNLTESPQIMTKVFT</sequence>
<accession>A0A126UWR2</accession>
<dbReference type="AlphaFoldDB" id="A0A126UWR2"/>
<evidence type="ECO:0000313" key="2">
    <source>
        <dbReference type="Proteomes" id="UP000070371"/>
    </source>
</evidence>
<dbReference type="KEGG" id="hat:RC74_01795"/>
<evidence type="ECO:0000313" key="1">
    <source>
        <dbReference type="EMBL" id="AML50165.1"/>
    </source>
</evidence>
<protein>
    <submittedName>
        <fullName evidence="1">Uncharacterized protein</fullName>
    </submittedName>
</protein>
<keyword evidence="2" id="KW-1185">Reference proteome</keyword>
<name>A0A126UWR2_9RHOB</name>
<gene>
    <name evidence="1" type="ORF">RC74_01795</name>
</gene>
<proteinExistence type="predicted"/>